<protein>
    <recommendedName>
        <fullName evidence="2">Pyrroline-5-carboxylate reductase catalytic N-terminal domain-containing protein</fullName>
    </recommendedName>
</protein>
<sequence length="208" mass="21074">MTTAIIGVGAIGTVLAANLVRGGEDVVLASRGLEHAQAVAAEVGARAATVDDAIAAGENVILAVWFDVAKDLLVRHAGRLDGKTIIDPSNPVVLNGDGGFTKTIPADESAGMVLAALAPAGAWFVKAFGTQSAQTLAGSSGRRPPTVQFYATDDAEAAAAVAELIRAGGHSPVLVGGIDRSLRIEVFGDLHESTLGAAVTEDEAKKLL</sequence>
<dbReference type="Pfam" id="PF03807">
    <property type="entry name" value="F420_oxidored"/>
    <property type="match status" value="1"/>
</dbReference>
<dbReference type="PANTHER" id="PTHR14239">
    <property type="entry name" value="DUDULIN-RELATED"/>
    <property type="match status" value="1"/>
</dbReference>
<dbReference type="SUPFAM" id="SSF51735">
    <property type="entry name" value="NAD(P)-binding Rossmann-fold domains"/>
    <property type="match status" value="1"/>
</dbReference>
<dbReference type="InterPro" id="IPR036291">
    <property type="entry name" value="NAD(P)-bd_dom_sf"/>
</dbReference>
<keyword evidence="4" id="KW-1185">Reference proteome</keyword>
<dbReference type="InterPro" id="IPR028939">
    <property type="entry name" value="P5C_Rdtase_cat_N"/>
</dbReference>
<evidence type="ECO:0000256" key="1">
    <source>
        <dbReference type="ARBA" id="ARBA00023002"/>
    </source>
</evidence>
<evidence type="ECO:0000313" key="4">
    <source>
        <dbReference type="Proteomes" id="UP001501020"/>
    </source>
</evidence>
<evidence type="ECO:0000259" key="2">
    <source>
        <dbReference type="Pfam" id="PF03807"/>
    </source>
</evidence>
<accession>A0ABN2ZJ35</accession>
<reference evidence="3 4" key="1">
    <citation type="journal article" date="2019" name="Int. J. Syst. Evol. Microbiol.">
        <title>The Global Catalogue of Microorganisms (GCM) 10K type strain sequencing project: providing services to taxonomists for standard genome sequencing and annotation.</title>
        <authorList>
            <consortium name="The Broad Institute Genomics Platform"/>
            <consortium name="The Broad Institute Genome Sequencing Center for Infectious Disease"/>
            <person name="Wu L."/>
            <person name="Ma J."/>
        </authorList>
    </citation>
    <scope>NUCLEOTIDE SEQUENCE [LARGE SCALE GENOMIC DNA]</scope>
    <source>
        <strain evidence="3 4">JCM 13850</strain>
    </source>
</reference>
<name>A0ABN2ZJ35_9ACTN</name>
<feature type="domain" description="Pyrroline-5-carboxylate reductase catalytic N-terminal" evidence="2">
    <location>
        <begin position="4"/>
        <end position="91"/>
    </location>
</feature>
<gene>
    <name evidence="3" type="ORF">GCM10009727_41560</name>
</gene>
<dbReference type="Gene3D" id="3.40.50.720">
    <property type="entry name" value="NAD(P)-binding Rossmann-like Domain"/>
    <property type="match status" value="1"/>
</dbReference>
<dbReference type="EMBL" id="BAAAMR010000035">
    <property type="protein sequence ID" value="GAA2142983.1"/>
    <property type="molecule type" value="Genomic_DNA"/>
</dbReference>
<keyword evidence="1" id="KW-0560">Oxidoreductase</keyword>
<organism evidence="3 4">
    <name type="scientific">Actinomadura napierensis</name>
    <dbReference type="NCBI Taxonomy" id="267854"/>
    <lineage>
        <taxon>Bacteria</taxon>
        <taxon>Bacillati</taxon>
        <taxon>Actinomycetota</taxon>
        <taxon>Actinomycetes</taxon>
        <taxon>Streptosporangiales</taxon>
        <taxon>Thermomonosporaceae</taxon>
        <taxon>Actinomadura</taxon>
    </lineage>
</organism>
<proteinExistence type="predicted"/>
<evidence type="ECO:0000313" key="3">
    <source>
        <dbReference type="EMBL" id="GAA2142983.1"/>
    </source>
</evidence>
<dbReference type="RefSeq" id="WP_344269389.1">
    <property type="nucleotide sequence ID" value="NZ_BAAAMR010000035.1"/>
</dbReference>
<dbReference type="Proteomes" id="UP001501020">
    <property type="component" value="Unassembled WGS sequence"/>
</dbReference>
<comment type="caution">
    <text evidence="3">The sequence shown here is derived from an EMBL/GenBank/DDBJ whole genome shotgun (WGS) entry which is preliminary data.</text>
</comment>
<dbReference type="PANTHER" id="PTHR14239:SF10">
    <property type="entry name" value="REDUCTASE"/>
    <property type="match status" value="1"/>
</dbReference>
<dbReference type="InterPro" id="IPR051267">
    <property type="entry name" value="STEAP_metalloreductase"/>
</dbReference>